<dbReference type="RefSeq" id="WP_197931889.1">
    <property type="nucleotide sequence ID" value="NZ_CP065682.1"/>
</dbReference>
<protein>
    <submittedName>
        <fullName evidence="1">Uncharacterized protein</fullName>
    </submittedName>
</protein>
<dbReference type="AlphaFoldDB" id="A0A7T2TGN0"/>
<gene>
    <name evidence="1" type="ORF">I6G59_16155</name>
</gene>
<accession>A0A7T2TGN0</accession>
<dbReference type="EMBL" id="CP065682">
    <property type="protein sequence ID" value="QPS33441.1"/>
    <property type="molecule type" value="Genomic_DNA"/>
</dbReference>
<dbReference type="Proteomes" id="UP000594979">
    <property type="component" value="Chromosome"/>
</dbReference>
<name>A0A7T2TGN0_9MICO</name>
<evidence type="ECO:0000313" key="1">
    <source>
        <dbReference type="EMBL" id="QPS33441.1"/>
    </source>
</evidence>
<evidence type="ECO:0000313" key="2">
    <source>
        <dbReference type="Proteomes" id="UP000594979"/>
    </source>
</evidence>
<proteinExistence type="predicted"/>
<organism evidence="1 2">
    <name type="scientific">Brevibacterium casei</name>
    <dbReference type="NCBI Taxonomy" id="33889"/>
    <lineage>
        <taxon>Bacteria</taxon>
        <taxon>Bacillati</taxon>
        <taxon>Actinomycetota</taxon>
        <taxon>Actinomycetes</taxon>
        <taxon>Micrococcales</taxon>
        <taxon>Brevibacteriaceae</taxon>
        <taxon>Brevibacterium</taxon>
    </lineage>
</organism>
<dbReference type="KEGG" id="bcau:I6G59_16155"/>
<sequence>MTMWDAREVRSASLPELIRLCGPLAGQLEVSILRQDAVAPASGGRSSDVTPILYRVGAAEVLDEIASVLRAILGAWVREQERPTFRMLDVPQLVASLDPLKDWVVKHEQAEVWHERLLEQCLAGLGQIDIPPERVFAGVCPTAGCGVDLWPTIGDDVMVCPKCQVQVDVRARRREGLRRIEGYEAPLSRIVDTLRAAGEQITQEQARQWATRRDVRGRVLLRAVGQDQRGSRLYRLGDVRSVMLRTTRRNTRRSRGA</sequence>
<reference evidence="1 2" key="1">
    <citation type="submission" date="2020-12" db="EMBL/GenBank/DDBJ databases">
        <title>FDA dAtabase for Regulatory Grade micrObial Sequences (FDA-ARGOS): Supporting development and validation of Infectious Disease Dx tests.</title>
        <authorList>
            <person name="Sproer C."/>
            <person name="Gronow S."/>
            <person name="Severitt S."/>
            <person name="Schroder I."/>
            <person name="Tallon L."/>
            <person name="Sadzewicz L."/>
            <person name="Zhao X."/>
            <person name="Boylan J."/>
            <person name="Ott S."/>
            <person name="Bowen H."/>
            <person name="Vavikolanu K."/>
            <person name="Mehta A."/>
            <person name="Aluvathingal J."/>
            <person name="Nadendla S."/>
            <person name="Lowell S."/>
            <person name="Myers T."/>
            <person name="Yan Y."/>
            <person name="Sichtig H."/>
        </authorList>
    </citation>
    <scope>NUCLEOTIDE SEQUENCE [LARGE SCALE GENOMIC DNA]</scope>
    <source>
        <strain evidence="1 2">FDAARGOS_902</strain>
    </source>
</reference>